<dbReference type="InterPro" id="IPR001764">
    <property type="entry name" value="Glyco_hydro_3_N"/>
</dbReference>
<gene>
    <name evidence="6" type="ORF">HHU12_33380</name>
</gene>
<dbReference type="AlphaFoldDB" id="A0A7X9XDK6"/>
<protein>
    <submittedName>
        <fullName evidence="6">Glycoside hydrolase family 3 protein</fullName>
    </submittedName>
</protein>
<evidence type="ECO:0000256" key="1">
    <source>
        <dbReference type="ARBA" id="ARBA00005336"/>
    </source>
</evidence>
<dbReference type="SUPFAM" id="SSF51445">
    <property type="entry name" value="(Trans)glycosidases"/>
    <property type="match status" value="1"/>
</dbReference>
<dbReference type="GO" id="GO:0009044">
    <property type="term" value="F:xylan 1,4-beta-xylosidase activity"/>
    <property type="evidence" value="ECO:0007669"/>
    <property type="project" value="InterPro"/>
</dbReference>
<dbReference type="PRINTS" id="PR00133">
    <property type="entry name" value="GLHYDRLASE3"/>
</dbReference>
<evidence type="ECO:0000313" key="7">
    <source>
        <dbReference type="Proteomes" id="UP000576082"/>
    </source>
</evidence>
<dbReference type="InterPro" id="IPR036881">
    <property type="entry name" value="Glyco_hydro_3_C_sf"/>
</dbReference>
<dbReference type="Proteomes" id="UP000576082">
    <property type="component" value="Unassembled WGS sequence"/>
</dbReference>
<evidence type="ECO:0000313" key="6">
    <source>
        <dbReference type="EMBL" id="NME72898.1"/>
    </source>
</evidence>
<dbReference type="InterPro" id="IPR013783">
    <property type="entry name" value="Ig-like_fold"/>
</dbReference>
<dbReference type="GO" id="GO:0045493">
    <property type="term" value="P:xylan catabolic process"/>
    <property type="evidence" value="ECO:0007669"/>
    <property type="project" value="InterPro"/>
</dbReference>
<accession>A0A7X9XDK6</accession>
<dbReference type="InterPro" id="IPR017853">
    <property type="entry name" value="GH"/>
</dbReference>
<comment type="caution">
    <text evidence="6">The sequence shown here is derived from an EMBL/GenBank/DDBJ whole genome shotgun (WGS) entry which is preliminary data.</text>
</comment>
<dbReference type="SMART" id="SM01217">
    <property type="entry name" value="Fn3_like"/>
    <property type="match status" value="1"/>
</dbReference>
<dbReference type="GO" id="GO:0031222">
    <property type="term" value="P:arabinan catabolic process"/>
    <property type="evidence" value="ECO:0007669"/>
    <property type="project" value="TreeGrafter"/>
</dbReference>
<dbReference type="Gene3D" id="3.40.50.1700">
    <property type="entry name" value="Glycoside hydrolase family 3 C-terminal domain"/>
    <property type="match status" value="1"/>
</dbReference>
<proteinExistence type="inferred from homology"/>
<dbReference type="Pfam" id="PF01915">
    <property type="entry name" value="Glyco_hydro_3_C"/>
    <property type="match status" value="1"/>
</dbReference>
<comment type="similarity">
    <text evidence="1">Belongs to the glycosyl hydrolase 3 family.</text>
</comment>
<keyword evidence="2 4" id="KW-0732">Signal</keyword>
<feature type="chain" id="PRO_5030770761" evidence="4">
    <location>
        <begin position="25"/>
        <end position="737"/>
    </location>
</feature>
<reference evidence="6 7" key="1">
    <citation type="submission" date="2020-04" db="EMBL/GenBank/DDBJ databases">
        <title>Flammeovirga sp. SR4, a novel species isolated from seawater.</title>
        <authorList>
            <person name="Wang X."/>
        </authorList>
    </citation>
    <scope>NUCLEOTIDE SEQUENCE [LARGE SCALE GENOMIC DNA]</scope>
    <source>
        <strain evidence="6 7">ATCC 23126</strain>
    </source>
</reference>
<dbReference type="InterPro" id="IPR044993">
    <property type="entry name" value="BXL"/>
</dbReference>
<name>A0A7X9XDK6_9BACT</name>
<dbReference type="SUPFAM" id="SSF52279">
    <property type="entry name" value="Beta-D-glucan exohydrolase, C-terminal domain"/>
    <property type="match status" value="1"/>
</dbReference>
<evidence type="ECO:0000259" key="5">
    <source>
        <dbReference type="SMART" id="SM01217"/>
    </source>
</evidence>
<dbReference type="InterPro" id="IPR036962">
    <property type="entry name" value="Glyco_hydro_3_N_sf"/>
</dbReference>
<feature type="signal peptide" evidence="4">
    <location>
        <begin position="1"/>
        <end position="24"/>
    </location>
</feature>
<dbReference type="Gene3D" id="2.60.40.10">
    <property type="entry name" value="Immunoglobulins"/>
    <property type="match status" value="1"/>
</dbReference>
<sequence>MNRLSFLILVFITNLLTVSSLTFAQQPWSDTSLPMEERVGLLVDAMTLEEKIGQLGNAAPAIERLGLPEYNWWNEALHGVARNGRATIFPQAIGMAATFDKDLIHEVASAIGKEARAKFQISQSIGNRTMYSGLTFWTPNVNIFRDPRWGRGQETYGEDPYLTSQIGIQFVKGLQGDDPKYLQASACAKHYAVHSGPEALRHEFDVSVSKQDLYETYLPAFKALVTEADVESVMGAYNRVYGDPACGSDLLLNEILRKDWGFDGHVVSDCGAIEDFFKYHKTSKGPKEAAALALKMGTNLNCGSVYQAHLKGAIEEGLIDEKMIDQRLKELMITRFKLGFFDPVNMNPFNNVDESVIESEEHQQLSYNTAVKSLVLLKNKNNVLPLNKDIRNLYVLGPNASSTEILLGNYYGLAANTVSILDGIVGNVSKGTTIEYKQGILLDEPNKNPIDWATGAARSADACIAVMGISPLLEGEEGEAIASTTKGDRIKLGLPQNQIDFLKKIKKDSKKPLILVLTGGSPIVMPEVEEIADAILFAWYPGQMGGQAVGDVLFGKVSPSGKLPITFPQSLEQLPAYEDYTMKGRTYRYMTEKPLFPFGYGQTYTSFEIESMTASVEKVKANEDVEVEVKVKNTGSFDAEDVIQIYLTDYQADFETPIQSLKKFERVALKAGETKTIRFTLTPEDRSVFNNEGQLIQSSGTVKVIASDAAPGERSEELGYAKKELVLKIKGGGKVVQ</sequence>
<dbReference type="PANTHER" id="PTHR42721">
    <property type="entry name" value="SUGAR HYDROLASE-RELATED"/>
    <property type="match status" value="1"/>
</dbReference>
<dbReference type="Pfam" id="PF14310">
    <property type="entry name" value="Fn3-like"/>
    <property type="match status" value="1"/>
</dbReference>
<dbReference type="InterPro" id="IPR026891">
    <property type="entry name" value="Fn3-like"/>
</dbReference>
<dbReference type="EMBL" id="JABANE010000236">
    <property type="protein sequence ID" value="NME72898.1"/>
    <property type="molecule type" value="Genomic_DNA"/>
</dbReference>
<keyword evidence="7" id="KW-1185">Reference proteome</keyword>
<dbReference type="GO" id="GO:0046556">
    <property type="term" value="F:alpha-L-arabinofuranosidase activity"/>
    <property type="evidence" value="ECO:0007669"/>
    <property type="project" value="TreeGrafter"/>
</dbReference>
<dbReference type="RefSeq" id="WP_169661056.1">
    <property type="nucleotide sequence ID" value="NZ_JABANE010000236.1"/>
</dbReference>
<dbReference type="PANTHER" id="PTHR42721:SF3">
    <property type="entry name" value="BETA-D-XYLOSIDASE 5-RELATED"/>
    <property type="match status" value="1"/>
</dbReference>
<evidence type="ECO:0000256" key="2">
    <source>
        <dbReference type="ARBA" id="ARBA00022729"/>
    </source>
</evidence>
<keyword evidence="3 6" id="KW-0378">Hydrolase</keyword>
<evidence type="ECO:0000256" key="3">
    <source>
        <dbReference type="ARBA" id="ARBA00022801"/>
    </source>
</evidence>
<evidence type="ECO:0000256" key="4">
    <source>
        <dbReference type="SAM" id="SignalP"/>
    </source>
</evidence>
<organism evidence="6 7">
    <name type="scientific">Flammeovirga aprica JL-4</name>
    <dbReference type="NCBI Taxonomy" id="694437"/>
    <lineage>
        <taxon>Bacteria</taxon>
        <taxon>Pseudomonadati</taxon>
        <taxon>Bacteroidota</taxon>
        <taxon>Cytophagia</taxon>
        <taxon>Cytophagales</taxon>
        <taxon>Flammeovirgaceae</taxon>
        <taxon>Flammeovirga</taxon>
    </lineage>
</organism>
<dbReference type="InterPro" id="IPR002772">
    <property type="entry name" value="Glyco_hydro_3_C"/>
</dbReference>
<feature type="domain" description="Fibronectin type III-like" evidence="5">
    <location>
        <begin position="641"/>
        <end position="710"/>
    </location>
</feature>
<dbReference type="Pfam" id="PF00933">
    <property type="entry name" value="Glyco_hydro_3"/>
    <property type="match status" value="1"/>
</dbReference>
<dbReference type="Gene3D" id="3.20.20.300">
    <property type="entry name" value="Glycoside hydrolase, family 3, N-terminal domain"/>
    <property type="match status" value="1"/>
</dbReference>